<organism evidence="1 2">
    <name type="scientific">Dermacentor silvarum</name>
    <name type="common">Tick</name>
    <dbReference type="NCBI Taxonomy" id="543639"/>
    <lineage>
        <taxon>Eukaryota</taxon>
        <taxon>Metazoa</taxon>
        <taxon>Ecdysozoa</taxon>
        <taxon>Arthropoda</taxon>
        <taxon>Chelicerata</taxon>
        <taxon>Arachnida</taxon>
        <taxon>Acari</taxon>
        <taxon>Parasitiformes</taxon>
        <taxon>Ixodida</taxon>
        <taxon>Ixodoidea</taxon>
        <taxon>Ixodidae</taxon>
        <taxon>Rhipicephalinae</taxon>
        <taxon>Dermacentor</taxon>
    </lineage>
</organism>
<comment type="caution">
    <text evidence="1">The sequence shown here is derived from an EMBL/GenBank/DDBJ whole genome shotgun (WGS) entry which is preliminary data.</text>
</comment>
<keyword evidence="2" id="KW-1185">Reference proteome</keyword>
<accession>A0ACB8E1B7</accession>
<evidence type="ECO:0000313" key="2">
    <source>
        <dbReference type="Proteomes" id="UP000821865"/>
    </source>
</evidence>
<dbReference type="EMBL" id="CM023470">
    <property type="protein sequence ID" value="KAH7980129.1"/>
    <property type="molecule type" value="Genomic_DNA"/>
</dbReference>
<sequence>MNHGQAEVGESLNARPKSSGDAPATIRVRPPTSPFSTPEQDDIDVRRAIVSWAIEQLDRAQPWEQFADTTKFSIPKSAQEVTNRMQWNLERFRSNYGVLFVVILAGFIMSSMALVVSVTVVGAVCAAFKLHQEEEVAAVWGTGLMLSMNHRLVVAALVALPLLQAADIWYAIMWSFASIVAIGAVHATLYAGSPNKPFAEKLPGNPAEGDISGHL</sequence>
<evidence type="ECO:0000313" key="1">
    <source>
        <dbReference type="EMBL" id="KAH7980129.1"/>
    </source>
</evidence>
<reference evidence="1" key="1">
    <citation type="submission" date="2020-05" db="EMBL/GenBank/DDBJ databases">
        <title>Large-scale comparative analyses of tick genomes elucidate their genetic diversity and vector capacities.</title>
        <authorList>
            <person name="Jia N."/>
            <person name="Wang J."/>
            <person name="Shi W."/>
            <person name="Du L."/>
            <person name="Sun Y."/>
            <person name="Zhan W."/>
            <person name="Jiang J."/>
            <person name="Wang Q."/>
            <person name="Zhang B."/>
            <person name="Ji P."/>
            <person name="Sakyi L.B."/>
            <person name="Cui X."/>
            <person name="Yuan T."/>
            <person name="Jiang B."/>
            <person name="Yang W."/>
            <person name="Lam T.T.-Y."/>
            <person name="Chang Q."/>
            <person name="Ding S."/>
            <person name="Wang X."/>
            <person name="Zhu J."/>
            <person name="Ruan X."/>
            <person name="Zhao L."/>
            <person name="Wei J."/>
            <person name="Que T."/>
            <person name="Du C."/>
            <person name="Cheng J."/>
            <person name="Dai P."/>
            <person name="Han X."/>
            <person name="Huang E."/>
            <person name="Gao Y."/>
            <person name="Liu J."/>
            <person name="Shao H."/>
            <person name="Ye R."/>
            <person name="Li L."/>
            <person name="Wei W."/>
            <person name="Wang X."/>
            <person name="Wang C."/>
            <person name="Yang T."/>
            <person name="Huo Q."/>
            <person name="Li W."/>
            <person name="Guo W."/>
            <person name="Chen H."/>
            <person name="Zhou L."/>
            <person name="Ni X."/>
            <person name="Tian J."/>
            <person name="Zhou Y."/>
            <person name="Sheng Y."/>
            <person name="Liu T."/>
            <person name="Pan Y."/>
            <person name="Xia L."/>
            <person name="Li J."/>
            <person name="Zhao F."/>
            <person name="Cao W."/>
        </authorList>
    </citation>
    <scope>NUCLEOTIDE SEQUENCE</scope>
    <source>
        <strain evidence="1">Dsil-2018</strain>
    </source>
</reference>
<dbReference type="Proteomes" id="UP000821865">
    <property type="component" value="Chromosome 1"/>
</dbReference>
<proteinExistence type="predicted"/>
<name>A0ACB8E1B7_DERSI</name>
<protein>
    <submittedName>
        <fullName evidence="1">Uncharacterized protein</fullName>
    </submittedName>
</protein>
<gene>
    <name evidence="1" type="ORF">HPB49_013247</name>
</gene>